<dbReference type="InterPro" id="IPR005829">
    <property type="entry name" value="Sugar_transporter_CS"/>
</dbReference>
<accession>A0A8X7XEZ1</accession>
<feature type="non-terminal residue" evidence="6">
    <location>
        <position position="1"/>
    </location>
</feature>
<keyword evidence="3 5" id="KW-1133">Transmembrane helix</keyword>
<dbReference type="Pfam" id="PF00083">
    <property type="entry name" value="Sugar_tr"/>
    <property type="match status" value="1"/>
</dbReference>
<feature type="non-terminal residue" evidence="6">
    <location>
        <position position="233"/>
    </location>
</feature>
<feature type="transmembrane region" description="Helical" evidence="5">
    <location>
        <begin position="23"/>
        <end position="42"/>
    </location>
</feature>
<protein>
    <submittedName>
        <fullName evidence="6">S22A3 protein</fullName>
    </submittedName>
</protein>
<feature type="transmembrane region" description="Helical" evidence="5">
    <location>
        <begin position="76"/>
        <end position="95"/>
    </location>
</feature>
<organism evidence="6 7">
    <name type="scientific">Polypterus senegalus</name>
    <name type="common">Senegal bichir</name>
    <dbReference type="NCBI Taxonomy" id="55291"/>
    <lineage>
        <taxon>Eukaryota</taxon>
        <taxon>Metazoa</taxon>
        <taxon>Chordata</taxon>
        <taxon>Craniata</taxon>
        <taxon>Vertebrata</taxon>
        <taxon>Euteleostomi</taxon>
        <taxon>Actinopterygii</taxon>
        <taxon>Polypteriformes</taxon>
        <taxon>Polypteridae</taxon>
        <taxon>Polypterus</taxon>
    </lineage>
</organism>
<feature type="transmembrane region" description="Helical" evidence="5">
    <location>
        <begin position="162"/>
        <end position="185"/>
    </location>
</feature>
<comment type="caution">
    <text evidence="6">The sequence shown here is derived from an EMBL/GenBank/DDBJ whole genome shotgun (WGS) entry which is preliminary data.</text>
</comment>
<dbReference type="EMBL" id="JAATIS010000859">
    <property type="protein sequence ID" value="KAG2467448.1"/>
    <property type="molecule type" value="Genomic_DNA"/>
</dbReference>
<evidence type="ECO:0000256" key="1">
    <source>
        <dbReference type="ARBA" id="ARBA00004141"/>
    </source>
</evidence>
<keyword evidence="2 5" id="KW-0812">Transmembrane</keyword>
<evidence type="ECO:0000256" key="5">
    <source>
        <dbReference type="SAM" id="Phobius"/>
    </source>
</evidence>
<keyword evidence="7" id="KW-1185">Reference proteome</keyword>
<dbReference type="AlphaFoldDB" id="A0A8X7XEZ1"/>
<dbReference type="Proteomes" id="UP000886611">
    <property type="component" value="Unassembled WGS sequence"/>
</dbReference>
<dbReference type="InterPro" id="IPR005828">
    <property type="entry name" value="MFS_sugar_transport-like"/>
</dbReference>
<dbReference type="PANTHER" id="PTHR24064">
    <property type="entry name" value="SOLUTE CARRIER FAMILY 22 MEMBER"/>
    <property type="match status" value="1"/>
</dbReference>
<dbReference type="GO" id="GO:0016020">
    <property type="term" value="C:membrane"/>
    <property type="evidence" value="ECO:0007669"/>
    <property type="project" value="UniProtKB-SubCell"/>
</dbReference>
<evidence type="ECO:0000313" key="6">
    <source>
        <dbReference type="EMBL" id="KAG2467448.1"/>
    </source>
</evidence>
<reference evidence="6 7" key="1">
    <citation type="journal article" date="2021" name="Cell">
        <title>Tracing the genetic footprints of vertebrate landing in non-teleost ray-finned fishes.</title>
        <authorList>
            <person name="Bi X."/>
            <person name="Wang K."/>
            <person name="Yang L."/>
            <person name="Pan H."/>
            <person name="Jiang H."/>
            <person name="Wei Q."/>
            <person name="Fang M."/>
            <person name="Yu H."/>
            <person name="Zhu C."/>
            <person name="Cai Y."/>
            <person name="He Y."/>
            <person name="Gan X."/>
            <person name="Zeng H."/>
            <person name="Yu D."/>
            <person name="Zhu Y."/>
            <person name="Jiang H."/>
            <person name="Qiu Q."/>
            <person name="Yang H."/>
            <person name="Zhang Y.E."/>
            <person name="Wang W."/>
            <person name="Zhu M."/>
            <person name="He S."/>
            <person name="Zhang G."/>
        </authorList>
    </citation>
    <scope>NUCLEOTIDE SEQUENCE [LARGE SCALE GENOMIC DNA]</scope>
    <source>
        <strain evidence="6">Bchr_013</strain>
    </source>
</reference>
<evidence type="ECO:0000256" key="4">
    <source>
        <dbReference type="ARBA" id="ARBA00023136"/>
    </source>
</evidence>
<evidence type="ECO:0000313" key="7">
    <source>
        <dbReference type="Proteomes" id="UP000886611"/>
    </source>
</evidence>
<dbReference type="Gene3D" id="1.20.1250.20">
    <property type="entry name" value="MFS general substrate transporter like domains"/>
    <property type="match status" value="1"/>
</dbReference>
<keyword evidence="4 5" id="KW-0472">Membrane</keyword>
<comment type="subcellular location">
    <subcellularLocation>
        <location evidence="1">Membrane</location>
        <topology evidence="1">Multi-pass membrane protein</topology>
    </subcellularLocation>
</comment>
<sequence>MGYVVWFGVHSIQPSSLPIMKAFFFRFVCAVVYQGLIMRVGILGGNVYVDFLISGAVEFPSAVIILLTIERVGRRLPFGIATVMAGVACLTAAFIPEDAYWAKTAVACVGRLGITISFELVCFMNSELYPTFMRNLGVAVCSTLCDIGGMAAPFILYRLASIWLELPLVVFGVLCVIAGALDFLLPETKGKKLPETIDDIEHPIKFKDIHLNNLHLASPLPSDASQNKKHPEV</sequence>
<dbReference type="PROSITE" id="PS00216">
    <property type="entry name" value="SUGAR_TRANSPORT_1"/>
    <property type="match status" value="1"/>
</dbReference>
<dbReference type="InterPro" id="IPR036259">
    <property type="entry name" value="MFS_trans_sf"/>
</dbReference>
<feature type="transmembrane region" description="Helical" evidence="5">
    <location>
        <begin position="136"/>
        <end position="156"/>
    </location>
</feature>
<evidence type="ECO:0000256" key="2">
    <source>
        <dbReference type="ARBA" id="ARBA00022692"/>
    </source>
</evidence>
<proteinExistence type="predicted"/>
<feature type="transmembrane region" description="Helical" evidence="5">
    <location>
        <begin position="101"/>
        <end position="124"/>
    </location>
</feature>
<name>A0A8X7XEZ1_POLSE</name>
<evidence type="ECO:0000256" key="3">
    <source>
        <dbReference type="ARBA" id="ARBA00022989"/>
    </source>
</evidence>
<dbReference type="SUPFAM" id="SSF103473">
    <property type="entry name" value="MFS general substrate transporter"/>
    <property type="match status" value="1"/>
</dbReference>
<feature type="transmembrane region" description="Helical" evidence="5">
    <location>
        <begin position="48"/>
        <end position="69"/>
    </location>
</feature>
<dbReference type="GO" id="GO:0022857">
    <property type="term" value="F:transmembrane transporter activity"/>
    <property type="evidence" value="ECO:0007669"/>
    <property type="project" value="InterPro"/>
</dbReference>
<gene>
    <name evidence="6" type="primary">Slc22a3_1</name>
    <name evidence="6" type="ORF">GTO96_0010530</name>
</gene>